<feature type="compositionally biased region" description="Low complexity" evidence="1">
    <location>
        <begin position="522"/>
        <end position="540"/>
    </location>
</feature>
<dbReference type="PROSITE" id="PS51158">
    <property type="entry name" value="ALPHA_KINASE"/>
    <property type="match status" value="1"/>
</dbReference>
<evidence type="ECO:0000256" key="1">
    <source>
        <dbReference type="SAM" id="MobiDB-lite"/>
    </source>
</evidence>
<feature type="compositionally biased region" description="Polar residues" evidence="1">
    <location>
        <begin position="552"/>
        <end position="563"/>
    </location>
</feature>
<reference evidence="2" key="1">
    <citation type="submission" date="2022-03" db="EMBL/GenBank/DDBJ databases">
        <authorList>
            <person name="Martin C."/>
        </authorList>
    </citation>
    <scope>NUCLEOTIDE SEQUENCE</scope>
</reference>
<dbReference type="PANTHER" id="PTHR46747:SF1">
    <property type="entry name" value="ALPHA-PROTEIN KINASE 1"/>
    <property type="match status" value="1"/>
</dbReference>
<keyword evidence="3" id="KW-1185">Reference proteome</keyword>
<dbReference type="GO" id="GO:0005524">
    <property type="term" value="F:ATP binding"/>
    <property type="evidence" value="ECO:0007669"/>
    <property type="project" value="InterPro"/>
</dbReference>
<sequence length="869" mass="98167">MVHKPLEEWLGILSPRLRKLLDVAKSMAWPFVPEEWQYIDDENLTEEQTVNLKDLILSKNAIRDDLKECDVLMECVDSAIDSDDFPTAAAALFLIDRFMYWFGGSPTLLRLIATIEESSPDTPIAPQIMIRKARVKKDRGQLQEAEIILNKITNTCKGKWVYQDEHQYNLVCAVCVQIKGVIRYNLGLWHEAAHYILDSIIGYNSLPIPDKKGISSSLGILSEIYKNMSPATFAMLKREYNLQNCVWHPLLEGYSSGKEAARLGRHEKLYFCRHLRRATINLWLYISIISGRNTDQQQQLQQTSFQQALADIIRSCEKFKDLNDFTSKEQAFEMVSAVFYVYLTLKSINEHHEDAISIEQRKSIEEVERFGEICVVLYQDLCTTESPFRFSDRAQDMIIEAFHRMGHKTFHNRDTEGTVKCLVPVSEPRPTDHFAYPYRAGADLDVEFNQLSIKGSNTSDGVETVMEKRVADSENKIGVADPSATTVSSTSDYIISSDESSATNTTNESDTSSIHTKSTDESSLSSGYTFSSASSSLSSVDKSHKDIPKLQHGSSEPFSQDSHAQVKPDSVEQDFLDGTIDPASIDVNDDLEVSAERYGLYSLNITADEAKMVQRGSIDGAIKMGVSRAILWKYNPEESMWSTQPTLLYVGEEIKVATKGAQRDVYNVQYLEQEEPLSRYAGKVYRVKRPIRQYQQDVVCQMTARYYTALFNKALLASLQLGSTKSRETRVTSTQIQFLPVVHVQTITENGELGGYMNIEPFVDETFIKITNNATYRNVKLDDGLATAFSHFSYVESGGKLMVVDLQGWLGKDNDAVVLLTDPQIHSETFTHFGSSNHGKRGFKAFWEKVHPECSHVCKQLGIDTKRGH</sequence>
<name>A0A8J1THX9_OWEFU</name>
<dbReference type="Gene3D" id="3.20.200.10">
    <property type="entry name" value="MHCK/EF2 kinase"/>
    <property type="match status" value="1"/>
</dbReference>
<dbReference type="SMART" id="SM00811">
    <property type="entry name" value="Alpha_kinase"/>
    <property type="match status" value="1"/>
</dbReference>
<dbReference type="PANTHER" id="PTHR46747">
    <property type="entry name" value="ALPHA-PROTEIN KINASE 1"/>
    <property type="match status" value="1"/>
</dbReference>
<dbReference type="Pfam" id="PF02816">
    <property type="entry name" value="Alpha_kinase"/>
    <property type="match status" value="1"/>
</dbReference>
<evidence type="ECO:0000313" key="3">
    <source>
        <dbReference type="Proteomes" id="UP000749559"/>
    </source>
</evidence>
<dbReference type="Proteomes" id="UP000749559">
    <property type="component" value="Unassembled WGS sequence"/>
</dbReference>
<dbReference type="SUPFAM" id="SSF56112">
    <property type="entry name" value="Protein kinase-like (PK-like)"/>
    <property type="match status" value="1"/>
</dbReference>
<feature type="region of interest" description="Disordered" evidence="1">
    <location>
        <begin position="497"/>
        <end position="569"/>
    </location>
</feature>
<organism evidence="2 3">
    <name type="scientific">Owenia fusiformis</name>
    <name type="common">Polychaete worm</name>
    <dbReference type="NCBI Taxonomy" id="6347"/>
    <lineage>
        <taxon>Eukaryota</taxon>
        <taxon>Metazoa</taxon>
        <taxon>Spiralia</taxon>
        <taxon>Lophotrochozoa</taxon>
        <taxon>Annelida</taxon>
        <taxon>Polychaeta</taxon>
        <taxon>Sedentaria</taxon>
        <taxon>Canalipalpata</taxon>
        <taxon>Sabellida</taxon>
        <taxon>Oweniida</taxon>
        <taxon>Oweniidae</taxon>
        <taxon>Owenia</taxon>
    </lineage>
</organism>
<dbReference type="AlphaFoldDB" id="A0A8J1THX9"/>
<comment type="caution">
    <text evidence="2">The sequence shown here is derived from an EMBL/GenBank/DDBJ whole genome shotgun (WGS) entry which is preliminary data.</text>
</comment>
<gene>
    <name evidence="2" type="ORF">OFUS_LOCUS4725</name>
</gene>
<dbReference type="InterPro" id="IPR011009">
    <property type="entry name" value="Kinase-like_dom_sf"/>
</dbReference>
<feature type="compositionally biased region" description="Polar residues" evidence="1">
    <location>
        <begin position="497"/>
        <end position="516"/>
    </location>
</feature>
<proteinExistence type="predicted"/>
<dbReference type="GO" id="GO:0004674">
    <property type="term" value="F:protein serine/threonine kinase activity"/>
    <property type="evidence" value="ECO:0007669"/>
    <property type="project" value="InterPro"/>
</dbReference>
<dbReference type="OrthoDB" id="301415at2759"/>
<evidence type="ECO:0000313" key="2">
    <source>
        <dbReference type="EMBL" id="CAH1777725.1"/>
    </source>
</evidence>
<accession>A0A8J1THX9</accession>
<dbReference type="EMBL" id="CAIIXF020000002">
    <property type="protein sequence ID" value="CAH1777725.1"/>
    <property type="molecule type" value="Genomic_DNA"/>
</dbReference>
<dbReference type="InterPro" id="IPR043529">
    <property type="entry name" value="ALPK1"/>
</dbReference>
<dbReference type="InterPro" id="IPR004166">
    <property type="entry name" value="a-kinase_dom"/>
</dbReference>
<protein>
    <submittedName>
        <fullName evidence="2">Uncharacterized protein</fullName>
    </submittedName>
</protein>